<dbReference type="HOGENOM" id="CLU_935493_0_0_1"/>
<feature type="repeat" description="TPR" evidence="1">
    <location>
        <begin position="183"/>
        <end position="216"/>
    </location>
</feature>
<dbReference type="Gene3D" id="1.25.40.10">
    <property type="entry name" value="Tetratricopeptide repeat domain"/>
    <property type="match status" value="1"/>
</dbReference>
<dbReference type="SUPFAM" id="SSF48452">
    <property type="entry name" value="TPR-like"/>
    <property type="match status" value="1"/>
</dbReference>
<dbReference type="PANTHER" id="PTHR47678:SF2">
    <property type="entry name" value="TETRATRICOPEPTIDE REPEAT PROTEIN 31 ISOFORM X1"/>
    <property type="match status" value="1"/>
</dbReference>
<accession>H3C094</accession>
<feature type="compositionally biased region" description="Acidic residues" evidence="2">
    <location>
        <begin position="73"/>
        <end position="95"/>
    </location>
</feature>
<dbReference type="Pfam" id="PF13181">
    <property type="entry name" value="TPR_8"/>
    <property type="match status" value="1"/>
</dbReference>
<feature type="compositionally biased region" description="Basic residues" evidence="2">
    <location>
        <begin position="34"/>
        <end position="52"/>
    </location>
</feature>
<protein>
    <submittedName>
        <fullName evidence="3">Zgc:123010</fullName>
    </submittedName>
</protein>
<dbReference type="PROSITE" id="PS50005">
    <property type="entry name" value="TPR"/>
    <property type="match status" value="1"/>
</dbReference>
<reference evidence="4" key="1">
    <citation type="journal article" date="2004" name="Nature">
        <title>Genome duplication in the teleost fish Tetraodon nigroviridis reveals the early vertebrate proto-karyotype.</title>
        <authorList>
            <person name="Jaillon O."/>
            <person name="Aury J.-M."/>
            <person name="Brunet F."/>
            <person name="Petit J.-L."/>
            <person name="Stange-Thomann N."/>
            <person name="Mauceli E."/>
            <person name="Bouneau L."/>
            <person name="Fischer C."/>
            <person name="Ozouf-Costaz C."/>
            <person name="Bernot A."/>
            <person name="Nicaud S."/>
            <person name="Jaffe D."/>
            <person name="Fisher S."/>
            <person name="Lutfalla G."/>
            <person name="Dossat C."/>
            <person name="Segurens B."/>
            <person name="Dasilva C."/>
            <person name="Salanoubat M."/>
            <person name="Levy M."/>
            <person name="Boudet N."/>
            <person name="Castellano S."/>
            <person name="Anthouard V."/>
            <person name="Jubin C."/>
            <person name="Castelli V."/>
            <person name="Katinka M."/>
            <person name="Vacherie B."/>
            <person name="Biemont C."/>
            <person name="Skalli Z."/>
            <person name="Cattolico L."/>
            <person name="Poulain J."/>
            <person name="De Berardinis V."/>
            <person name="Cruaud C."/>
            <person name="Duprat S."/>
            <person name="Brottier P."/>
            <person name="Coutanceau J.-P."/>
            <person name="Gouzy J."/>
            <person name="Parra G."/>
            <person name="Lardier G."/>
            <person name="Chapple C."/>
            <person name="McKernan K.J."/>
            <person name="McEwan P."/>
            <person name="Bosak S."/>
            <person name="Kellis M."/>
            <person name="Volff J.-N."/>
            <person name="Guigo R."/>
            <person name="Zody M.C."/>
            <person name="Mesirov J."/>
            <person name="Lindblad-Toh K."/>
            <person name="Birren B."/>
            <person name="Nusbaum C."/>
            <person name="Kahn D."/>
            <person name="Robinson-Rechavi M."/>
            <person name="Laudet V."/>
            <person name="Schachter V."/>
            <person name="Quetier F."/>
            <person name="Saurin W."/>
            <person name="Scarpelli C."/>
            <person name="Wincker P."/>
            <person name="Lander E.S."/>
            <person name="Weissenbach J."/>
            <person name="Roest Crollius H."/>
        </authorList>
    </citation>
    <scope>NUCLEOTIDE SEQUENCE [LARGE SCALE GENOMIC DNA]</scope>
</reference>
<reference evidence="3" key="2">
    <citation type="submission" date="2025-08" db="UniProtKB">
        <authorList>
            <consortium name="Ensembl"/>
        </authorList>
    </citation>
    <scope>IDENTIFICATION</scope>
</reference>
<evidence type="ECO:0000256" key="1">
    <source>
        <dbReference type="PROSITE-ProRule" id="PRU00339"/>
    </source>
</evidence>
<keyword evidence="4" id="KW-1185">Reference proteome</keyword>
<name>H3C094_TETNG</name>
<feature type="region of interest" description="Disordered" evidence="2">
    <location>
        <begin position="1"/>
        <end position="132"/>
    </location>
</feature>
<keyword evidence="1" id="KW-0802">TPR repeat</keyword>
<dbReference type="InterPro" id="IPR011990">
    <property type="entry name" value="TPR-like_helical_dom_sf"/>
</dbReference>
<dbReference type="PANTHER" id="PTHR47678">
    <property type="entry name" value="TETRATRICOPEPTIDE REPEAT PROTEIN 31"/>
    <property type="match status" value="1"/>
</dbReference>
<dbReference type="InterPro" id="IPR019734">
    <property type="entry name" value="TPR_rpt"/>
</dbReference>
<feature type="region of interest" description="Disordered" evidence="2">
    <location>
        <begin position="150"/>
        <end position="169"/>
    </location>
</feature>
<proteinExistence type="predicted"/>
<evidence type="ECO:0000313" key="4">
    <source>
        <dbReference type="Proteomes" id="UP000007303"/>
    </source>
</evidence>
<dbReference type="SMART" id="SM00028">
    <property type="entry name" value="TPR"/>
    <property type="match status" value="3"/>
</dbReference>
<evidence type="ECO:0000313" key="3">
    <source>
        <dbReference type="Ensembl" id="ENSTNIP00000001660.1"/>
    </source>
</evidence>
<dbReference type="AlphaFoldDB" id="H3C094"/>
<dbReference type="Pfam" id="PF13432">
    <property type="entry name" value="TPR_16"/>
    <property type="match status" value="1"/>
</dbReference>
<organism evidence="3 4">
    <name type="scientific">Tetraodon nigroviridis</name>
    <name type="common">Spotted green pufferfish</name>
    <name type="synonym">Chelonodon nigroviridis</name>
    <dbReference type="NCBI Taxonomy" id="99883"/>
    <lineage>
        <taxon>Eukaryota</taxon>
        <taxon>Metazoa</taxon>
        <taxon>Chordata</taxon>
        <taxon>Craniata</taxon>
        <taxon>Vertebrata</taxon>
        <taxon>Euteleostomi</taxon>
        <taxon>Actinopterygii</taxon>
        <taxon>Neopterygii</taxon>
        <taxon>Teleostei</taxon>
        <taxon>Neoteleostei</taxon>
        <taxon>Acanthomorphata</taxon>
        <taxon>Eupercaria</taxon>
        <taxon>Tetraodontiformes</taxon>
        <taxon>Tetradontoidea</taxon>
        <taxon>Tetraodontidae</taxon>
        <taxon>Tetraodon</taxon>
    </lineage>
</organism>
<sequence length="306" mass="34344">MDYGAAAPDPRDAAALAQDAFSGEEHLSEEEKTRRRAERRKAKKKRQRKRKKQEQVVQNENGEGTVCPAARQDEDEGAGVDSELDESESEAEGSAEDAKMTPHPYSYATPADMAPSGMRGCPKAQANLSEEEPEWDVSSAFVANAASHIRPKGLSRRSKENKENEARRPVRNLRFHDMGFFLFLTRAEKGIKLVQEGQYAQAVALFTEAIKCDPEDYRFLGNRSYCFYCLKQYPQALADADRAIQLAPDWPMGHFRQGSALMGMKRYGEAERAMEQVLRLDTDCKEAMGDLHNCRVLQLMVSSLAN</sequence>
<dbReference type="GeneTree" id="ENSGT00940000161036"/>
<dbReference type="Ensembl" id="ENSTNIT00000004124.1">
    <property type="protein sequence ID" value="ENSTNIP00000001660.1"/>
    <property type="gene ID" value="ENSTNIG00000001303.1"/>
</dbReference>
<evidence type="ECO:0000256" key="2">
    <source>
        <dbReference type="SAM" id="MobiDB-lite"/>
    </source>
</evidence>
<feature type="compositionally biased region" description="Basic and acidic residues" evidence="2">
    <location>
        <begin position="157"/>
        <end position="168"/>
    </location>
</feature>
<feature type="compositionally biased region" description="Low complexity" evidence="2">
    <location>
        <begin position="1"/>
        <end position="20"/>
    </location>
</feature>
<feature type="compositionally biased region" description="Basic and acidic residues" evidence="2">
    <location>
        <begin position="23"/>
        <end position="33"/>
    </location>
</feature>
<reference evidence="3" key="3">
    <citation type="submission" date="2025-09" db="UniProtKB">
        <authorList>
            <consortium name="Ensembl"/>
        </authorList>
    </citation>
    <scope>IDENTIFICATION</scope>
</reference>
<dbReference type="Proteomes" id="UP000007303">
    <property type="component" value="Unassembled WGS sequence"/>
</dbReference>